<gene>
    <name evidence="2" type="ORF">JAN5088_03356</name>
</gene>
<dbReference type="Proteomes" id="UP000048908">
    <property type="component" value="Unassembled WGS sequence"/>
</dbReference>
<name>A0A0M6XTY3_9RHOB</name>
<feature type="signal peptide" evidence="1">
    <location>
        <begin position="1"/>
        <end position="20"/>
    </location>
</feature>
<keyword evidence="3" id="KW-1185">Reference proteome</keyword>
<protein>
    <recommendedName>
        <fullName evidence="4">Secreted protein</fullName>
    </recommendedName>
</protein>
<dbReference type="RefSeq" id="WP_055683914.1">
    <property type="nucleotide sequence ID" value="NZ_CXPG01000022.1"/>
</dbReference>
<feature type="chain" id="PRO_5005807172" description="Secreted protein" evidence="1">
    <location>
        <begin position="21"/>
        <end position="260"/>
    </location>
</feature>
<evidence type="ECO:0000313" key="2">
    <source>
        <dbReference type="EMBL" id="CTQ34560.1"/>
    </source>
</evidence>
<accession>A0A0M6XTY3</accession>
<proteinExistence type="predicted"/>
<sequence length="260" mass="28735">MRAFPQSTALAAIAAMSALAATPQQGQAQTYPIDCAILLCLSGGWPASVPCARARAEFIRRITPWPAEPPLQIWRCPMGASFEVDPDAMSTTRIWDALLADMEIPLQSYPSAPLPDDGLALAPQPAVLRHESGGAAMPLPEGFSLQLAQDYINQEGQADIDISAPEFNFVRSIRVYMIRGSQRERGREGDEYCDRSSSVRLGSYGIQGDYRWRSSSIEAVPAAYGLHSRWGDHCPGVSMRSVFVDWRDYEGNYGWERVDY</sequence>
<dbReference type="AlphaFoldDB" id="A0A0M6XTY3"/>
<dbReference type="EMBL" id="CXPG01000022">
    <property type="protein sequence ID" value="CTQ34560.1"/>
    <property type="molecule type" value="Genomic_DNA"/>
</dbReference>
<evidence type="ECO:0000256" key="1">
    <source>
        <dbReference type="SAM" id="SignalP"/>
    </source>
</evidence>
<keyword evidence="1" id="KW-0732">Signal</keyword>
<reference evidence="2 3" key="1">
    <citation type="submission" date="2015-07" db="EMBL/GenBank/DDBJ databases">
        <authorList>
            <person name="Noorani M."/>
        </authorList>
    </citation>
    <scope>NUCLEOTIDE SEQUENCE [LARGE SCALE GENOMIC DNA]</scope>
    <source>
        <strain evidence="2 3">CECT 5088</strain>
    </source>
</reference>
<evidence type="ECO:0000313" key="3">
    <source>
        <dbReference type="Proteomes" id="UP000048908"/>
    </source>
</evidence>
<organism evidence="2 3">
    <name type="scientific">Jannaschia rubra</name>
    <dbReference type="NCBI Taxonomy" id="282197"/>
    <lineage>
        <taxon>Bacteria</taxon>
        <taxon>Pseudomonadati</taxon>
        <taxon>Pseudomonadota</taxon>
        <taxon>Alphaproteobacteria</taxon>
        <taxon>Rhodobacterales</taxon>
        <taxon>Roseobacteraceae</taxon>
        <taxon>Jannaschia</taxon>
    </lineage>
</organism>
<evidence type="ECO:0008006" key="4">
    <source>
        <dbReference type="Google" id="ProtNLM"/>
    </source>
</evidence>